<sequence>MELEELLSQMAEEGVIHGGSEVNKAMVAVSDETKRLCAILNNGVYTNEEIRQQMS</sequence>
<reference evidence="1 2" key="1">
    <citation type="submission" date="2014-11" db="EMBL/GenBank/DDBJ databases">
        <authorList>
            <person name="Urmite Genomes Urmite Genomes"/>
        </authorList>
    </citation>
    <scope>NUCLEOTIDE SEQUENCE [LARGE SCALE GENOMIC DNA]</scope>
    <source>
        <strain evidence="1 2">Oc5</strain>
    </source>
</reference>
<keyword evidence="2" id="KW-1185">Reference proteome</keyword>
<dbReference type="Proteomes" id="UP000040453">
    <property type="component" value="Unassembled WGS sequence"/>
</dbReference>
<dbReference type="RefSeq" id="WP_244882375.1">
    <property type="nucleotide sequence ID" value="NZ_CDGG01000001.1"/>
</dbReference>
<dbReference type="AlphaFoldDB" id="A0A0A1MHU3"/>
<organism evidence="1 2">
    <name type="scientific">Oceanobacillus oncorhynchi</name>
    <dbReference type="NCBI Taxonomy" id="545501"/>
    <lineage>
        <taxon>Bacteria</taxon>
        <taxon>Bacillati</taxon>
        <taxon>Bacillota</taxon>
        <taxon>Bacilli</taxon>
        <taxon>Bacillales</taxon>
        <taxon>Bacillaceae</taxon>
        <taxon>Oceanobacillus</taxon>
    </lineage>
</organism>
<dbReference type="EMBL" id="CDGG01000001">
    <property type="protein sequence ID" value="CEI82658.1"/>
    <property type="molecule type" value="Genomic_DNA"/>
</dbReference>
<accession>A0A0A1MHU3</accession>
<gene>
    <name evidence="1" type="ORF">BN997_02541</name>
</gene>
<proteinExistence type="predicted"/>
<evidence type="ECO:0000313" key="1">
    <source>
        <dbReference type="EMBL" id="CEI82658.1"/>
    </source>
</evidence>
<protein>
    <submittedName>
        <fullName evidence="1">Uncharacterized protein</fullName>
    </submittedName>
</protein>
<name>A0A0A1MHU3_9BACI</name>
<dbReference type="STRING" id="545501.BN997_02541"/>
<evidence type="ECO:0000313" key="2">
    <source>
        <dbReference type="Proteomes" id="UP000040453"/>
    </source>
</evidence>